<feature type="region of interest" description="Disordered" evidence="1">
    <location>
        <begin position="15"/>
        <end position="39"/>
    </location>
</feature>
<protein>
    <submittedName>
        <fullName evidence="2">Uncharacterized protein</fullName>
    </submittedName>
</protein>
<comment type="caution">
    <text evidence="2">The sequence shown here is derived from an EMBL/GenBank/DDBJ whole genome shotgun (WGS) entry which is preliminary data.</text>
</comment>
<feature type="non-terminal residue" evidence="2">
    <location>
        <position position="1"/>
    </location>
</feature>
<gene>
    <name evidence="2" type="ORF">LTR36_010852</name>
</gene>
<accession>A0AAV9J493</accession>
<name>A0AAV9J493_9PEZI</name>
<reference evidence="2 3" key="1">
    <citation type="submission" date="2021-11" db="EMBL/GenBank/DDBJ databases">
        <title>Black yeast isolated from Biological Soil Crust.</title>
        <authorList>
            <person name="Kurbessoian T."/>
        </authorList>
    </citation>
    <scope>NUCLEOTIDE SEQUENCE [LARGE SCALE GENOMIC DNA]</scope>
    <source>
        <strain evidence="2 3">CCFEE 5522</strain>
    </source>
</reference>
<dbReference type="Proteomes" id="UP001324427">
    <property type="component" value="Unassembled WGS sequence"/>
</dbReference>
<evidence type="ECO:0000313" key="2">
    <source>
        <dbReference type="EMBL" id="KAK4539575.1"/>
    </source>
</evidence>
<dbReference type="EMBL" id="JAVFHQ010000090">
    <property type="protein sequence ID" value="KAK4539575.1"/>
    <property type="molecule type" value="Genomic_DNA"/>
</dbReference>
<dbReference type="AlphaFoldDB" id="A0AAV9J493"/>
<evidence type="ECO:0000256" key="1">
    <source>
        <dbReference type="SAM" id="MobiDB-lite"/>
    </source>
</evidence>
<organism evidence="2 3">
    <name type="scientific">Oleoguttula mirabilis</name>
    <dbReference type="NCBI Taxonomy" id="1507867"/>
    <lineage>
        <taxon>Eukaryota</taxon>
        <taxon>Fungi</taxon>
        <taxon>Dikarya</taxon>
        <taxon>Ascomycota</taxon>
        <taxon>Pezizomycotina</taxon>
        <taxon>Dothideomycetes</taxon>
        <taxon>Dothideomycetidae</taxon>
        <taxon>Mycosphaerellales</taxon>
        <taxon>Teratosphaeriaceae</taxon>
        <taxon>Oleoguttula</taxon>
    </lineage>
</organism>
<evidence type="ECO:0000313" key="3">
    <source>
        <dbReference type="Proteomes" id="UP001324427"/>
    </source>
</evidence>
<proteinExistence type="predicted"/>
<keyword evidence="3" id="KW-1185">Reference proteome</keyword>
<sequence>LGRAVDVDLGGAGLAIKPRNAEPAPNSEDEEIDGDSLGSAGDLVDEVVDSLPVDASVDVPVVPRTVEEAKIRYTRVA</sequence>